<evidence type="ECO:0000313" key="3">
    <source>
        <dbReference type="Proteomes" id="UP000077763"/>
    </source>
</evidence>
<name>A0A177MDH1_METMH</name>
<dbReference type="Pfam" id="PF13391">
    <property type="entry name" value="HNH_2"/>
    <property type="match status" value="1"/>
</dbReference>
<accession>A0A177MDH1</accession>
<dbReference type="AlphaFoldDB" id="A0A177MDH1"/>
<gene>
    <name evidence="2" type="ORF">A1353_14340</name>
</gene>
<evidence type="ECO:0000259" key="1">
    <source>
        <dbReference type="Pfam" id="PF13391"/>
    </source>
</evidence>
<dbReference type="EMBL" id="LUUH01000054">
    <property type="protein sequence ID" value="OAI03722.1"/>
    <property type="molecule type" value="Genomic_DNA"/>
</dbReference>
<dbReference type="GO" id="GO:0004519">
    <property type="term" value="F:endonuclease activity"/>
    <property type="evidence" value="ECO:0007669"/>
    <property type="project" value="UniProtKB-KW"/>
</dbReference>
<reference evidence="2 3" key="1">
    <citation type="submission" date="2016-03" db="EMBL/GenBank/DDBJ databases">
        <authorList>
            <person name="Ploux O."/>
        </authorList>
    </citation>
    <scope>NUCLEOTIDE SEQUENCE [LARGE SCALE GENOMIC DNA]</scope>
    <source>
        <strain evidence="2 3">R-45371</strain>
    </source>
</reference>
<keyword evidence="2" id="KW-0540">Nuclease</keyword>
<organism evidence="2 3">
    <name type="scientific">Methylomonas methanica</name>
    <dbReference type="NCBI Taxonomy" id="421"/>
    <lineage>
        <taxon>Bacteria</taxon>
        <taxon>Pseudomonadati</taxon>
        <taxon>Pseudomonadota</taxon>
        <taxon>Gammaproteobacteria</taxon>
        <taxon>Methylococcales</taxon>
        <taxon>Methylococcaceae</taxon>
        <taxon>Methylomonas</taxon>
    </lineage>
</organism>
<keyword evidence="2" id="KW-0255">Endonuclease</keyword>
<proteinExistence type="predicted"/>
<dbReference type="Proteomes" id="UP000077763">
    <property type="component" value="Unassembled WGS sequence"/>
</dbReference>
<dbReference type="InterPro" id="IPR003615">
    <property type="entry name" value="HNH_nuc"/>
</dbReference>
<protein>
    <submittedName>
        <fullName evidence="2">Restriction endonuclease</fullName>
    </submittedName>
</protein>
<feature type="domain" description="HNH nuclease" evidence="1">
    <location>
        <begin position="156"/>
        <end position="209"/>
    </location>
</feature>
<comment type="caution">
    <text evidence="2">The sequence shown here is derived from an EMBL/GenBank/DDBJ whole genome shotgun (WGS) entry which is preliminary data.</text>
</comment>
<keyword evidence="2" id="KW-0378">Hydrolase</keyword>
<sequence>MNLLQSSLIEKAGYENGFENSNSVSNSEVFLSSARHSSEITVACNGSDDQFLIKVNSGITGGLIAEISRSFSEQQVGEDTYLLPNITQLAKFLRRASTLAQALPNQAVIQFHKEIDDVMASVPGSIKNTEVERLVKQRIGQDRFRSIMLDYWGNACAVTGLSVTEVLRASHAKPWSECSTDEERLDVFNGFLLCANLDALFDRFLISFEDCGQILISPKISEDQRQNLGLDNTLSLRWITKQHNLYLNYHRSKYLEQIAT</sequence>
<evidence type="ECO:0000313" key="2">
    <source>
        <dbReference type="EMBL" id="OAI03722.1"/>
    </source>
</evidence>